<sequence length="430" mass="47164">MGVEVSRLSNGLTVATETLPSMESVALGVWVKSGARNERDDEHGMAHLLEHMAFKGTARRSAFEIASEIENVGGEINAATSVETTSFYARVLSDDVPLAVDLLADILQNSTFDPEELEREQNVILQEIGAAHDTPDDVVFDHFTETAFRHQTLGRSILGTPETVLSFSSAQLHRFMQREYGADRMVVVAAGDVKHDEFVREVEKRLGGFRPHAQGAVSQYAQYVGGDFREDRDLMDAQVILGFEGRAYHVRDFYASQVLSMILGGGMSSRLFQEVREKRGLCYSVYAFHWGFSDTGIFGIHAATGQNNLSELVPVIATELQKAGDRILQEELDRARAQYRAGLIMSAESPSSRASQIARQLLLFGRPIPKEELMERLSALTVGRLTDLSGRLFSTRPTLAAVGPVGSLTSYESIASALPSSASVPHRLAV</sequence>
<evidence type="ECO:0000256" key="2">
    <source>
        <dbReference type="ARBA" id="ARBA00007261"/>
    </source>
</evidence>
<evidence type="ECO:0000256" key="4">
    <source>
        <dbReference type="RuleBase" id="RU004447"/>
    </source>
</evidence>
<keyword evidence="8" id="KW-1185">Reference proteome</keyword>
<evidence type="ECO:0000313" key="7">
    <source>
        <dbReference type="EMBL" id="MBB6012221.1"/>
    </source>
</evidence>
<keyword evidence="3" id="KW-0482">Metalloprotease</keyword>
<name>A0A7W9S175_9HYPH</name>
<dbReference type="EMBL" id="JACHEU010000001">
    <property type="protein sequence ID" value="MBB6012221.1"/>
    <property type="molecule type" value="Genomic_DNA"/>
</dbReference>
<comment type="caution">
    <text evidence="7">The sequence shown here is derived from an EMBL/GenBank/DDBJ whole genome shotgun (WGS) entry which is preliminary data.</text>
</comment>
<dbReference type="SUPFAM" id="SSF63411">
    <property type="entry name" value="LuxS/MPP-like metallohydrolase"/>
    <property type="match status" value="2"/>
</dbReference>
<dbReference type="PANTHER" id="PTHR11851:SF49">
    <property type="entry name" value="MITOCHONDRIAL-PROCESSING PEPTIDASE SUBUNIT ALPHA"/>
    <property type="match status" value="1"/>
</dbReference>
<dbReference type="PROSITE" id="PS00143">
    <property type="entry name" value="INSULINASE"/>
    <property type="match status" value="1"/>
</dbReference>
<dbReference type="GO" id="GO:0046872">
    <property type="term" value="F:metal ion binding"/>
    <property type="evidence" value="ECO:0007669"/>
    <property type="project" value="InterPro"/>
</dbReference>
<comment type="similarity">
    <text evidence="2 4">Belongs to the peptidase M16 family.</text>
</comment>
<gene>
    <name evidence="7" type="ORF">HNR59_001566</name>
</gene>
<dbReference type="Gene3D" id="3.30.830.10">
    <property type="entry name" value="Metalloenzyme, LuxS/M16 peptidase-like"/>
    <property type="match status" value="2"/>
</dbReference>
<protein>
    <submittedName>
        <fullName evidence="7">Putative Zn-dependent peptidase</fullName>
    </submittedName>
</protein>
<dbReference type="Proteomes" id="UP000533306">
    <property type="component" value="Unassembled WGS sequence"/>
</dbReference>
<organism evidence="7 8">
    <name type="scientific">Aquamicrobium lusatiense</name>
    <dbReference type="NCBI Taxonomy" id="89772"/>
    <lineage>
        <taxon>Bacteria</taxon>
        <taxon>Pseudomonadati</taxon>
        <taxon>Pseudomonadota</taxon>
        <taxon>Alphaproteobacteria</taxon>
        <taxon>Hyphomicrobiales</taxon>
        <taxon>Phyllobacteriaceae</taxon>
        <taxon>Aquamicrobium</taxon>
    </lineage>
</organism>
<dbReference type="RefSeq" id="WP_183828260.1">
    <property type="nucleotide sequence ID" value="NZ_JACHEU010000001.1"/>
</dbReference>
<accession>A0A7W9S175</accession>
<evidence type="ECO:0000256" key="1">
    <source>
        <dbReference type="ARBA" id="ARBA00001947"/>
    </source>
</evidence>
<dbReference type="FunFam" id="3.30.830.10:FF:000008">
    <property type="entry name" value="Mitochondrial-processing peptidase subunit beta"/>
    <property type="match status" value="1"/>
</dbReference>
<dbReference type="PANTHER" id="PTHR11851">
    <property type="entry name" value="METALLOPROTEASE"/>
    <property type="match status" value="1"/>
</dbReference>
<dbReference type="InterPro" id="IPR011249">
    <property type="entry name" value="Metalloenz_LuxS/M16"/>
</dbReference>
<keyword evidence="3" id="KW-0378">Hydrolase</keyword>
<evidence type="ECO:0000259" key="6">
    <source>
        <dbReference type="Pfam" id="PF05193"/>
    </source>
</evidence>
<feature type="domain" description="Peptidase M16 C-terminal" evidence="6">
    <location>
        <begin position="167"/>
        <end position="339"/>
    </location>
</feature>
<dbReference type="InterPro" id="IPR050361">
    <property type="entry name" value="MPP/UQCRC_Complex"/>
</dbReference>
<dbReference type="InterPro" id="IPR007863">
    <property type="entry name" value="Peptidase_M16_C"/>
</dbReference>
<dbReference type="Pfam" id="PF00675">
    <property type="entry name" value="Peptidase_M16"/>
    <property type="match status" value="1"/>
</dbReference>
<proteinExistence type="inferred from homology"/>
<evidence type="ECO:0000256" key="3">
    <source>
        <dbReference type="ARBA" id="ARBA00023049"/>
    </source>
</evidence>
<evidence type="ECO:0000259" key="5">
    <source>
        <dbReference type="Pfam" id="PF00675"/>
    </source>
</evidence>
<reference evidence="7 8" key="1">
    <citation type="submission" date="2020-08" db="EMBL/GenBank/DDBJ databases">
        <title>Genomic Encyclopedia of Type Strains, Phase IV (KMG-IV): sequencing the most valuable type-strain genomes for metagenomic binning, comparative biology and taxonomic classification.</title>
        <authorList>
            <person name="Goeker M."/>
        </authorList>
    </citation>
    <scope>NUCLEOTIDE SEQUENCE [LARGE SCALE GENOMIC DNA]</scope>
    <source>
        <strain evidence="7 8">DSM 11099</strain>
    </source>
</reference>
<evidence type="ECO:0000313" key="8">
    <source>
        <dbReference type="Proteomes" id="UP000533306"/>
    </source>
</evidence>
<dbReference type="GO" id="GO:0004222">
    <property type="term" value="F:metalloendopeptidase activity"/>
    <property type="evidence" value="ECO:0007669"/>
    <property type="project" value="InterPro"/>
</dbReference>
<keyword evidence="3" id="KW-0645">Protease</keyword>
<comment type="cofactor">
    <cofactor evidence="1">
        <name>Zn(2+)</name>
        <dbReference type="ChEBI" id="CHEBI:29105"/>
    </cofactor>
</comment>
<dbReference type="AlphaFoldDB" id="A0A7W9S175"/>
<dbReference type="InterPro" id="IPR001431">
    <property type="entry name" value="Pept_M16_Zn_BS"/>
</dbReference>
<feature type="domain" description="Peptidase M16 N-terminal" evidence="5">
    <location>
        <begin position="14"/>
        <end position="160"/>
    </location>
</feature>
<dbReference type="Pfam" id="PF05193">
    <property type="entry name" value="Peptidase_M16_C"/>
    <property type="match status" value="1"/>
</dbReference>
<dbReference type="InterPro" id="IPR011765">
    <property type="entry name" value="Pept_M16_N"/>
</dbReference>
<dbReference type="GO" id="GO:0006508">
    <property type="term" value="P:proteolysis"/>
    <property type="evidence" value="ECO:0007669"/>
    <property type="project" value="InterPro"/>
</dbReference>